<comment type="caution">
    <text evidence="1">The sequence shown here is derived from an EMBL/GenBank/DDBJ whole genome shotgun (WGS) entry which is preliminary data.</text>
</comment>
<evidence type="ECO:0008006" key="3">
    <source>
        <dbReference type="Google" id="ProtNLM"/>
    </source>
</evidence>
<evidence type="ECO:0000313" key="1">
    <source>
        <dbReference type="EMBL" id="KFN50103.1"/>
    </source>
</evidence>
<dbReference type="Pfam" id="PF05960">
    <property type="entry name" value="DUF885"/>
    <property type="match status" value="1"/>
</dbReference>
<gene>
    <name evidence="1" type="ORF">P873_01005</name>
</gene>
<dbReference type="AlphaFoldDB" id="A0A091BBR9"/>
<sequence length="564" mass="64131">TPAAPLPLAPAAAELPAPAHAMAAVVARYRADLGSLRHVHDSTAGPRAEAALRAFNSEWRQLLAGLDTAAMGAEDRLDHALLSREVDRQLFQLDFERRRWREAEPLLPGVAELIALVEARRQHEYPDARTSADTLDRSRRALADLRTRLEKDPKAVATTPIVAFRAAALLEGVRRDLKAWSTFHAGYDPAFGWWTRQPYEVLDKELETYAKLLRDRLAGAADPETIIGDPIGREALLEGLRHEGIPYTPEELMRLAERELAWCRRELERAAAEMGAPDWRAALERVKNRHPAPGEQPKLVVELADEAIAWLDAHEMVTVPALARRDWRMTMLTPEYQLQAPFFLGGEDVWVAYPADSMPHDKKLMALRGNNRHFSRAVVHHELIPGHHLQFFYNTRYNPHRELFDTPFWTEGWALYWEFRLYDLGFAQTPEDRIGMLFWRSHRAARILFSLGFHLGRMTPDEAVDLLVREVGHEPENARAEVRRSFAGDYGPLYQIAYMVGGLQFRALHDEVVGAGRMSEREFHDTILKGGPMPVAWVRARLLGLDPASPDVGRWKFYDFGDGR</sequence>
<feature type="non-terminal residue" evidence="1">
    <location>
        <position position="1"/>
    </location>
</feature>
<evidence type="ECO:0000313" key="2">
    <source>
        <dbReference type="Proteomes" id="UP000029391"/>
    </source>
</evidence>
<dbReference type="PANTHER" id="PTHR33361">
    <property type="entry name" value="GLR0591 PROTEIN"/>
    <property type="match status" value="1"/>
</dbReference>
<dbReference type="STRING" id="1121013.GCA_000426365_00361"/>
<name>A0A091BBR9_9GAMM</name>
<dbReference type="Proteomes" id="UP000029391">
    <property type="component" value="Unassembled WGS sequence"/>
</dbReference>
<protein>
    <recommendedName>
        <fullName evidence="3">X-Pro dipeptidyl-peptidase</fullName>
    </recommendedName>
</protein>
<dbReference type="OrthoDB" id="9769898at2"/>
<keyword evidence="2" id="KW-1185">Reference proteome</keyword>
<dbReference type="eggNOG" id="COG4805">
    <property type="taxonomic scope" value="Bacteria"/>
</dbReference>
<dbReference type="InterPro" id="IPR010281">
    <property type="entry name" value="DUF885"/>
</dbReference>
<reference evidence="1 2" key="1">
    <citation type="submission" date="2013-09" db="EMBL/GenBank/DDBJ databases">
        <title>Genome sequencing of Arenimonas composti.</title>
        <authorList>
            <person name="Chen F."/>
            <person name="Wang G."/>
        </authorList>
    </citation>
    <scope>NUCLEOTIDE SEQUENCE [LARGE SCALE GENOMIC DNA]</scope>
    <source>
        <strain evidence="1 2">TR7-09</strain>
    </source>
</reference>
<proteinExistence type="predicted"/>
<accession>A0A091BBR9</accession>
<dbReference type="EMBL" id="AWXU01000025">
    <property type="protein sequence ID" value="KFN50103.1"/>
    <property type="molecule type" value="Genomic_DNA"/>
</dbReference>
<dbReference type="RefSeq" id="WP_052049138.1">
    <property type="nucleotide sequence ID" value="NZ_AWXU01000025.1"/>
</dbReference>
<dbReference type="PANTHER" id="PTHR33361:SF2">
    <property type="entry name" value="DUF885 DOMAIN-CONTAINING PROTEIN"/>
    <property type="match status" value="1"/>
</dbReference>
<organism evidence="1 2">
    <name type="scientific">Arenimonas composti TR7-09 = DSM 18010</name>
    <dbReference type="NCBI Taxonomy" id="1121013"/>
    <lineage>
        <taxon>Bacteria</taxon>
        <taxon>Pseudomonadati</taxon>
        <taxon>Pseudomonadota</taxon>
        <taxon>Gammaproteobacteria</taxon>
        <taxon>Lysobacterales</taxon>
        <taxon>Lysobacteraceae</taxon>
        <taxon>Arenimonas</taxon>
    </lineage>
</organism>